<evidence type="ECO:0000259" key="10">
    <source>
        <dbReference type="SMART" id="SM00835"/>
    </source>
</evidence>
<keyword evidence="8" id="KW-1015">Disulfide bond</keyword>
<keyword evidence="9" id="KW-0732">Signal</keyword>
<dbReference type="AlphaFoldDB" id="A0A811PWL5"/>
<sequence>MARRSCKFLLALFIAAMAASPLALAYDPSPLQDFCVADTASSVFVNGLVCKDPAQVSASDFAFSGLQNAGDTTNAFGSKGQMYVGFLATDGTLFAKVLSRGDVFVFPKGLVHFEFNCGASPAVGIAGLSSQNPGLIRVADSLFGATPAVSDEVLAKAFRIDAATVQRIKAQFATKK</sequence>
<feature type="binding site" evidence="7">
    <location>
        <position position="112"/>
    </location>
    <ligand>
        <name>Mn(2+)</name>
        <dbReference type="ChEBI" id="CHEBI:29035"/>
    </ligand>
</feature>
<dbReference type="EMBL" id="CAJGYO010000007">
    <property type="protein sequence ID" value="CAD6247963.1"/>
    <property type="molecule type" value="Genomic_DNA"/>
</dbReference>
<protein>
    <recommendedName>
        <fullName evidence="9">Germin-like protein</fullName>
    </recommendedName>
</protein>
<evidence type="ECO:0000313" key="11">
    <source>
        <dbReference type="EMBL" id="CAD6247963.1"/>
    </source>
</evidence>
<gene>
    <name evidence="11" type="ORF">NCGR_LOCUS32135</name>
</gene>
<evidence type="ECO:0000256" key="6">
    <source>
        <dbReference type="ARBA" id="ARBA00023211"/>
    </source>
</evidence>
<keyword evidence="4 9" id="KW-0964">Secreted</keyword>
<evidence type="ECO:0000313" key="12">
    <source>
        <dbReference type="Proteomes" id="UP000604825"/>
    </source>
</evidence>
<dbReference type="GO" id="GO:0030145">
    <property type="term" value="F:manganese ion binding"/>
    <property type="evidence" value="ECO:0007669"/>
    <property type="project" value="UniProtKB-UniRule"/>
</dbReference>
<keyword evidence="5 7" id="KW-0479">Metal-binding</keyword>
<dbReference type="GO" id="GO:0048046">
    <property type="term" value="C:apoplast"/>
    <property type="evidence" value="ECO:0007669"/>
    <property type="project" value="UniProtKB-SubCell"/>
</dbReference>
<feature type="signal peptide" evidence="9">
    <location>
        <begin position="1"/>
        <end position="25"/>
    </location>
</feature>
<dbReference type="Gene3D" id="2.60.120.10">
    <property type="entry name" value="Jelly Rolls"/>
    <property type="match status" value="2"/>
</dbReference>
<comment type="similarity">
    <text evidence="2 9">Belongs to the germin family.</text>
</comment>
<comment type="caution">
    <text evidence="11">The sequence shown here is derived from an EMBL/GenBank/DDBJ whole genome shotgun (WGS) entry which is preliminary data.</text>
</comment>
<dbReference type="PANTHER" id="PTHR31238">
    <property type="entry name" value="GERMIN-LIKE PROTEIN SUBFAMILY 3 MEMBER 3"/>
    <property type="match status" value="1"/>
</dbReference>
<dbReference type="InterPro" id="IPR011051">
    <property type="entry name" value="RmlC_Cupin_sf"/>
</dbReference>
<organism evidence="11 12">
    <name type="scientific">Miscanthus lutarioriparius</name>
    <dbReference type="NCBI Taxonomy" id="422564"/>
    <lineage>
        <taxon>Eukaryota</taxon>
        <taxon>Viridiplantae</taxon>
        <taxon>Streptophyta</taxon>
        <taxon>Embryophyta</taxon>
        <taxon>Tracheophyta</taxon>
        <taxon>Spermatophyta</taxon>
        <taxon>Magnoliopsida</taxon>
        <taxon>Liliopsida</taxon>
        <taxon>Poales</taxon>
        <taxon>Poaceae</taxon>
        <taxon>PACMAD clade</taxon>
        <taxon>Panicoideae</taxon>
        <taxon>Andropogonodae</taxon>
        <taxon>Andropogoneae</taxon>
        <taxon>Saccharinae</taxon>
        <taxon>Miscanthus</taxon>
    </lineage>
</organism>
<dbReference type="InterPro" id="IPR001929">
    <property type="entry name" value="Germin"/>
</dbReference>
<evidence type="ECO:0000256" key="5">
    <source>
        <dbReference type="ARBA" id="ARBA00022723"/>
    </source>
</evidence>
<feature type="domain" description="Cupin type-1" evidence="10">
    <location>
        <begin position="46"/>
        <end position="166"/>
    </location>
</feature>
<evidence type="ECO:0000256" key="3">
    <source>
        <dbReference type="ARBA" id="ARBA00022523"/>
    </source>
</evidence>
<dbReference type="OrthoDB" id="1921208at2759"/>
<dbReference type="PRINTS" id="PR00325">
    <property type="entry name" value="GERMIN"/>
</dbReference>
<dbReference type="Proteomes" id="UP000604825">
    <property type="component" value="Unassembled WGS sequence"/>
</dbReference>
<evidence type="ECO:0000256" key="7">
    <source>
        <dbReference type="PIRSR" id="PIRSR601929-2"/>
    </source>
</evidence>
<keyword evidence="12" id="KW-1185">Reference proteome</keyword>
<evidence type="ECO:0000256" key="8">
    <source>
        <dbReference type="PIRSR" id="PIRSR601929-3"/>
    </source>
</evidence>
<feature type="chain" id="PRO_5033111823" description="Germin-like protein" evidence="9">
    <location>
        <begin position="26"/>
        <end position="176"/>
    </location>
</feature>
<keyword evidence="3 9" id="KW-0052">Apoplast</keyword>
<dbReference type="InterPro" id="IPR006045">
    <property type="entry name" value="Cupin_1"/>
</dbReference>
<feature type="disulfide bond" evidence="8">
    <location>
        <begin position="35"/>
        <end position="50"/>
    </location>
</feature>
<reference evidence="11" key="1">
    <citation type="submission" date="2020-10" db="EMBL/GenBank/DDBJ databases">
        <authorList>
            <person name="Han B."/>
            <person name="Lu T."/>
            <person name="Zhao Q."/>
            <person name="Huang X."/>
            <person name="Zhao Y."/>
        </authorList>
    </citation>
    <scope>NUCLEOTIDE SEQUENCE</scope>
</reference>
<dbReference type="SMART" id="SM00835">
    <property type="entry name" value="Cupin_1"/>
    <property type="match status" value="1"/>
</dbReference>
<evidence type="ECO:0000256" key="2">
    <source>
        <dbReference type="ARBA" id="ARBA00007456"/>
    </source>
</evidence>
<comment type="subcellular location">
    <subcellularLocation>
        <location evidence="1 9">Secreted</location>
        <location evidence="1 9">Extracellular space</location>
        <location evidence="1 9">Apoplast</location>
    </subcellularLocation>
</comment>
<keyword evidence="6 7" id="KW-0464">Manganese</keyword>
<accession>A0A811PWL5</accession>
<dbReference type="InterPro" id="IPR014710">
    <property type="entry name" value="RmlC-like_jellyroll"/>
</dbReference>
<evidence type="ECO:0000256" key="9">
    <source>
        <dbReference type="RuleBase" id="RU366015"/>
    </source>
</evidence>
<dbReference type="Pfam" id="PF00190">
    <property type="entry name" value="Cupin_1"/>
    <property type="match status" value="1"/>
</dbReference>
<proteinExistence type="inferred from homology"/>
<name>A0A811PWL5_9POAL</name>
<evidence type="ECO:0000256" key="4">
    <source>
        <dbReference type="ARBA" id="ARBA00022525"/>
    </source>
</evidence>
<dbReference type="SUPFAM" id="SSF51182">
    <property type="entry name" value="RmlC-like cupins"/>
    <property type="match status" value="1"/>
</dbReference>
<dbReference type="CDD" id="cd02241">
    <property type="entry name" value="cupin_OxOx"/>
    <property type="match status" value="1"/>
</dbReference>
<evidence type="ECO:0000256" key="1">
    <source>
        <dbReference type="ARBA" id="ARBA00004271"/>
    </source>
</evidence>